<evidence type="ECO:0008006" key="4">
    <source>
        <dbReference type="Google" id="ProtNLM"/>
    </source>
</evidence>
<dbReference type="RefSeq" id="WP_173949597.1">
    <property type="nucleotide sequence ID" value="NZ_CP102845.1"/>
</dbReference>
<evidence type="ECO:0000313" key="3">
    <source>
        <dbReference type="Proteomes" id="UP001017257"/>
    </source>
</evidence>
<proteinExistence type="predicted"/>
<organism evidence="2 3">
    <name type="scientific">Microvirga terrae</name>
    <dbReference type="NCBI Taxonomy" id="2740529"/>
    <lineage>
        <taxon>Bacteria</taxon>
        <taxon>Pseudomonadati</taxon>
        <taxon>Pseudomonadota</taxon>
        <taxon>Alphaproteobacteria</taxon>
        <taxon>Hyphomicrobiales</taxon>
        <taxon>Methylobacteriaceae</taxon>
        <taxon>Microvirga</taxon>
    </lineage>
</organism>
<keyword evidence="1" id="KW-0812">Transmembrane</keyword>
<keyword evidence="3" id="KW-1185">Reference proteome</keyword>
<dbReference type="Proteomes" id="UP001017257">
    <property type="component" value="Chromosome"/>
</dbReference>
<keyword evidence="1" id="KW-0472">Membrane</keyword>
<dbReference type="EMBL" id="CP102845">
    <property type="protein sequence ID" value="UVF21069.1"/>
    <property type="molecule type" value="Genomic_DNA"/>
</dbReference>
<reference evidence="2" key="1">
    <citation type="submission" date="2022-08" db="EMBL/GenBank/DDBJ databases">
        <title>Microvirga terrae sp. nov., isolated from soil.</title>
        <authorList>
            <person name="Kim K.H."/>
            <person name="Seo Y.L."/>
            <person name="Kim J.M."/>
            <person name="Lee J.K."/>
            <person name="Han D.M."/>
            <person name="Jeon C.O."/>
        </authorList>
    </citation>
    <scope>NUCLEOTIDE SEQUENCE</scope>
    <source>
        <strain evidence="2">R24</strain>
    </source>
</reference>
<feature type="transmembrane region" description="Helical" evidence="1">
    <location>
        <begin position="142"/>
        <end position="175"/>
    </location>
</feature>
<evidence type="ECO:0000313" key="2">
    <source>
        <dbReference type="EMBL" id="UVF21069.1"/>
    </source>
</evidence>
<sequence length="201" mass="22467">MSTDRVGAAVEPAIAEHVANSFGRTARNEKAASLTSFVRNRITARFPPDGVQTEQDNHPPALVAFYRRITAAFVPVAREHETAERAPHLTQIKGSLETLRSALPSMAQRDRLDRARGQLLIERQHLLVKNELTEGFGRIEAWILSVAFLALVLLKAVSIVWALPFLGLSIGRAWYLDRQCKRRLKKIIEIDALIGRIELTG</sequence>
<name>A0ABY5RYM6_9HYPH</name>
<evidence type="ECO:0000256" key="1">
    <source>
        <dbReference type="SAM" id="Phobius"/>
    </source>
</evidence>
<gene>
    <name evidence="2" type="ORF">HPT29_008085</name>
</gene>
<protein>
    <recommendedName>
        <fullName evidence="4">DUF4349 domain-containing protein</fullName>
    </recommendedName>
</protein>
<accession>A0ABY5RYM6</accession>
<keyword evidence="1" id="KW-1133">Transmembrane helix</keyword>